<evidence type="ECO:0000313" key="2">
    <source>
        <dbReference type="EMBL" id="SPF80225.1"/>
    </source>
</evidence>
<protein>
    <recommendedName>
        <fullName evidence="1">HTH marR-type domain-containing protein</fullName>
    </recommendedName>
</protein>
<dbReference type="AlphaFoldDB" id="A0A2R8AW17"/>
<dbReference type="InterPro" id="IPR036390">
    <property type="entry name" value="WH_DNA-bd_sf"/>
</dbReference>
<dbReference type="InterPro" id="IPR000835">
    <property type="entry name" value="HTH_MarR-typ"/>
</dbReference>
<dbReference type="InterPro" id="IPR039422">
    <property type="entry name" value="MarR/SlyA-like"/>
</dbReference>
<feature type="domain" description="HTH marR-type" evidence="1">
    <location>
        <begin position="19"/>
        <end position="151"/>
    </location>
</feature>
<dbReference type="PANTHER" id="PTHR33164">
    <property type="entry name" value="TRANSCRIPTIONAL REGULATOR, MARR FAMILY"/>
    <property type="match status" value="1"/>
</dbReference>
<dbReference type="PANTHER" id="PTHR33164:SF89">
    <property type="entry name" value="MARR FAMILY REGULATORY PROTEIN"/>
    <property type="match status" value="1"/>
</dbReference>
<proteinExistence type="predicted"/>
<dbReference type="OrthoDB" id="7269152at2"/>
<gene>
    <name evidence="2" type="ORF">PRI8871_02031</name>
</gene>
<reference evidence="3" key="1">
    <citation type="submission" date="2018-03" db="EMBL/GenBank/DDBJ databases">
        <authorList>
            <person name="Rodrigo-Torres L."/>
            <person name="Arahal R. D."/>
            <person name="Lucena T."/>
        </authorList>
    </citation>
    <scope>NUCLEOTIDE SEQUENCE [LARGE SCALE GENOMIC DNA]</scope>
    <source>
        <strain evidence="3">CECT 8871</strain>
    </source>
</reference>
<dbReference type="Gene3D" id="1.10.10.10">
    <property type="entry name" value="Winged helix-like DNA-binding domain superfamily/Winged helix DNA-binding domain"/>
    <property type="match status" value="1"/>
</dbReference>
<evidence type="ECO:0000313" key="3">
    <source>
        <dbReference type="Proteomes" id="UP000244904"/>
    </source>
</evidence>
<evidence type="ECO:0000259" key="1">
    <source>
        <dbReference type="PROSITE" id="PS50995"/>
    </source>
</evidence>
<accession>A0A2R8AW17</accession>
<dbReference type="Proteomes" id="UP000244904">
    <property type="component" value="Unassembled WGS sequence"/>
</dbReference>
<sequence length="156" mass="17800">MNAVTPTPTEDDIVIGELSGSLGFLLRMAQLQVFEGFYRELAKYELKPGEFSVMWVISRNLGIRQGALARKLRIKPAHMTKLIQRMEASGYVERIIPEDDRRSVILGLTETGYQFVNTRKAEFFSYYLQENAMLPEEDMATLIGLLQKLSGFKDET</sequence>
<dbReference type="SUPFAM" id="SSF46785">
    <property type="entry name" value="Winged helix' DNA-binding domain"/>
    <property type="match status" value="1"/>
</dbReference>
<dbReference type="EMBL" id="OMOJ01000003">
    <property type="protein sequence ID" value="SPF80225.1"/>
    <property type="molecule type" value="Genomic_DNA"/>
</dbReference>
<dbReference type="SMART" id="SM00347">
    <property type="entry name" value="HTH_MARR"/>
    <property type="match status" value="1"/>
</dbReference>
<dbReference type="PRINTS" id="PR00598">
    <property type="entry name" value="HTHMARR"/>
</dbReference>
<dbReference type="RefSeq" id="WP_108886096.1">
    <property type="nucleotide sequence ID" value="NZ_OMOJ01000003.1"/>
</dbReference>
<organism evidence="2 3">
    <name type="scientific">Pseudoprimorskyibacter insulae</name>
    <dbReference type="NCBI Taxonomy" id="1695997"/>
    <lineage>
        <taxon>Bacteria</taxon>
        <taxon>Pseudomonadati</taxon>
        <taxon>Pseudomonadota</taxon>
        <taxon>Alphaproteobacteria</taxon>
        <taxon>Rhodobacterales</taxon>
        <taxon>Paracoccaceae</taxon>
        <taxon>Pseudoprimorskyibacter</taxon>
    </lineage>
</organism>
<dbReference type="GO" id="GO:0003700">
    <property type="term" value="F:DNA-binding transcription factor activity"/>
    <property type="evidence" value="ECO:0007669"/>
    <property type="project" value="InterPro"/>
</dbReference>
<name>A0A2R8AW17_9RHOB</name>
<dbReference type="GO" id="GO:0006950">
    <property type="term" value="P:response to stress"/>
    <property type="evidence" value="ECO:0007669"/>
    <property type="project" value="TreeGrafter"/>
</dbReference>
<dbReference type="InterPro" id="IPR036388">
    <property type="entry name" value="WH-like_DNA-bd_sf"/>
</dbReference>
<dbReference type="Pfam" id="PF01047">
    <property type="entry name" value="MarR"/>
    <property type="match status" value="1"/>
</dbReference>
<dbReference type="PROSITE" id="PS50995">
    <property type="entry name" value="HTH_MARR_2"/>
    <property type="match status" value="1"/>
</dbReference>
<keyword evidence="3" id="KW-1185">Reference proteome</keyword>